<organism evidence="1">
    <name type="scientific">Trepomonas sp. PC1</name>
    <dbReference type="NCBI Taxonomy" id="1076344"/>
    <lineage>
        <taxon>Eukaryota</taxon>
        <taxon>Metamonada</taxon>
        <taxon>Diplomonadida</taxon>
        <taxon>Hexamitidae</taxon>
        <taxon>Hexamitinae</taxon>
        <taxon>Trepomonas</taxon>
    </lineage>
</organism>
<evidence type="ECO:0000313" key="1">
    <source>
        <dbReference type="EMBL" id="JAP89154.1"/>
    </source>
</evidence>
<gene>
    <name evidence="1" type="ORF">TPC1_31351</name>
</gene>
<reference evidence="1" key="1">
    <citation type="submission" date="2015-07" db="EMBL/GenBank/DDBJ databases">
        <title>Adaptation to a free-living lifestyle via gene acquisitions in the diplomonad Trepomonas sp. PC1.</title>
        <authorList>
            <person name="Xu F."/>
            <person name="Jerlstrom-Hultqvist J."/>
            <person name="Kolisko M."/>
            <person name="Simpson A.G.B."/>
            <person name="Roger A.J."/>
            <person name="Svard S.G."/>
            <person name="Andersson J.O."/>
        </authorList>
    </citation>
    <scope>NUCLEOTIDE SEQUENCE</scope>
    <source>
        <strain evidence="1">PC1</strain>
    </source>
</reference>
<accession>A0A146K050</accession>
<dbReference type="AlphaFoldDB" id="A0A146K050"/>
<feature type="non-terminal residue" evidence="1">
    <location>
        <position position="373"/>
    </location>
</feature>
<dbReference type="EMBL" id="GDID01007452">
    <property type="protein sequence ID" value="JAP89154.1"/>
    <property type="molecule type" value="Transcribed_RNA"/>
</dbReference>
<proteinExistence type="predicted"/>
<sequence length="373" mass="44697">YLDNEQIDVQTQFELINLLQNRKKLSLPEYHFLDLILFNISDGLHCNTQQIGNQWTPTYSMTHEIYTTYFSYQQFIQYLPKFQQSSSLPYVLQHKDMKNLENCFEMYPSDTQTKILKILQKYSNVDIYDELLRFVNKYYFFIFNQQTNQLKSQFVQLMLEIQKLKYFPLEQELKNQLTQQPIQTFTPFIINLLAHCEVSVTYIISTLEQVQQKIDTLDGVLIKKLINSSIDHIKKKNYKIQLFQQVFTELLDKILKRFLFVVDEIILFIPSLIPKFYDLIIKRITTVQAFTACYLERPSRELLLTLNRIKNVSEMDITMLIRVLQHIESEFITDDCVMQPFISQIKHSEQSKYDDSIQLILERLQQFEEHQEH</sequence>
<feature type="non-terminal residue" evidence="1">
    <location>
        <position position="1"/>
    </location>
</feature>
<name>A0A146K050_9EUKA</name>
<protein>
    <submittedName>
        <fullName evidence="1">Uncharacterized protein</fullName>
    </submittedName>
</protein>